<dbReference type="EMBL" id="CAJNOG010000020">
    <property type="protein sequence ID" value="CAF0772529.1"/>
    <property type="molecule type" value="Genomic_DNA"/>
</dbReference>
<dbReference type="InterPro" id="IPR041491">
    <property type="entry name" value="TRPM_SLOG"/>
</dbReference>
<evidence type="ECO:0000259" key="1">
    <source>
        <dbReference type="Pfam" id="PF18139"/>
    </source>
</evidence>
<gene>
    <name evidence="2" type="ORF">JYZ213_LOCUS3701</name>
</gene>
<dbReference type="AlphaFoldDB" id="A0A813QWF6"/>
<dbReference type="Pfam" id="PF18139">
    <property type="entry name" value="LSDAT_euk"/>
    <property type="match status" value="1"/>
</dbReference>
<proteinExistence type="predicted"/>
<evidence type="ECO:0000313" key="3">
    <source>
        <dbReference type="Proteomes" id="UP000663845"/>
    </source>
</evidence>
<name>A0A813QWF6_9BILA</name>
<comment type="caution">
    <text evidence="2">The sequence shown here is derived from an EMBL/GenBank/DDBJ whole genome shotgun (WGS) entry which is preliminary data.</text>
</comment>
<protein>
    <recommendedName>
        <fullName evidence="1">TRPM SLOG domain-containing protein</fullName>
    </recommendedName>
</protein>
<organism evidence="2 3">
    <name type="scientific">Adineta steineri</name>
    <dbReference type="NCBI Taxonomy" id="433720"/>
    <lineage>
        <taxon>Eukaryota</taxon>
        <taxon>Metazoa</taxon>
        <taxon>Spiralia</taxon>
        <taxon>Gnathifera</taxon>
        <taxon>Rotifera</taxon>
        <taxon>Eurotatoria</taxon>
        <taxon>Bdelloidea</taxon>
        <taxon>Adinetida</taxon>
        <taxon>Adinetidae</taxon>
        <taxon>Adineta</taxon>
    </lineage>
</organism>
<sequence length="211" mass="23938">MQSNRINIVNTNSTSVSMRAENEKPTWQELVEEKVKKYSSLVGVTCHIYSSSMNKVDNETKKCPCGRLPRRHSFDDKPHTEHADKLTVEDDDFIAVTPLTAFGQLGQSGNGARTSRRIHQAVWTKIGGKNVPITLDWNEDDTLDKYHTHFLLLDNGRVGEYLDDRPRSDFVEALCDKRKCQAVTIIIEGGPNTLEVIKKDLLKKRPLISFI</sequence>
<evidence type="ECO:0000313" key="2">
    <source>
        <dbReference type="EMBL" id="CAF0772529.1"/>
    </source>
</evidence>
<reference evidence="2" key="1">
    <citation type="submission" date="2021-02" db="EMBL/GenBank/DDBJ databases">
        <authorList>
            <person name="Nowell W R."/>
        </authorList>
    </citation>
    <scope>NUCLEOTIDE SEQUENCE</scope>
</reference>
<dbReference type="Proteomes" id="UP000663845">
    <property type="component" value="Unassembled WGS sequence"/>
</dbReference>
<accession>A0A813QWF6</accession>
<feature type="domain" description="TRPM SLOG" evidence="1">
    <location>
        <begin position="140"/>
        <end position="203"/>
    </location>
</feature>